<name>A0A2X4R3X9_HAEHA</name>
<dbReference type="AlphaFoldDB" id="A0A2X4R3X9"/>
<dbReference type="RefSeq" id="WP_197712468.1">
    <property type="nucleotide sequence ID" value="NZ_LS483458.1"/>
</dbReference>
<feature type="region of interest" description="Disordered" evidence="1">
    <location>
        <begin position="180"/>
        <end position="200"/>
    </location>
</feature>
<dbReference type="KEGG" id="hhz:NCTC10839_00558"/>
<organism evidence="3 4">
    <name type="scientific">Haemophilus haemolyticus</name>
    <dbReference type="NCBI Taxonomy" id="726"/>
    <lineage>
        <taxon>Bacteria</taxon>
        <taxon>Pseudomonadati</taxon>
        <taxon>Pseudomonadota</taxon>
        <taxon>Gammaproteobacteria</taxon>
        <taxon>Pasteurellales</taxon>
        <taxon>Pasteurellaceae</taxon>
        <taxon>Haemophilus</taxon>
    </lineage>
</organism>
<dbReference type="Pfam" id="PF08937">
    <property type="entry name" value="ThsB_TIR"/>
    <property type="match status" value="1"/>
</dbReference>
<evidence type="ECO:0000259" key="2">
    <source>
        <dbReference type="Pfam" id="PF08937"/>
    </source>
</evidence>
<dbReference type="Proteomes" id="UP000248808">
    <property type="component" value="Chromosome 1"/>
</dbReference>
<reference evidence="3 4" key="1">
    <citation type="submission" date="2018-06" db="EMBL/GenBank/DDBJ databases">
        <authorList>
            <consortium name="Pathogen Informatics"/>
            <person name="Doyle S."/>
        </authorList>
    </citation>
    <scope>NUCLEOTIDE SEQUENCE [LARGE SCALE GENOMIC DNA]</scope>
    <source>
        <strain evidence="3 4">NCTC10839</strain>
    </source>
</reference>
<evidence type="ECO:0000313" key="4">
    <source>
        <dbReference type="Proteomes" id="UP000248808"/>
    </source>
</evidence>
<dbReference type="EMBL" id="LS483458">
    <property type="protein sequence ID" value="SQH96696.1"/>
    <property type="molecule type" value="Genomic_DNA"/>
</dbReference>
<feature type="domain" description="Thoeris protein ThsB TIR-like" evidence="2">
    <location>
        <begin position="13"/>
        <end position="113"/>
    </location>
</feature>
<dbReference type="SUPFAM" id="SSF52200">
    <property type="entry name" value="Toll/Interleukin receptor TIR domain"/>
    <property type="match status" value="1"/>
</dbReference>
<dbReference type="InterPro" id="IPR015032">
    <property type="entry name" value="ThsB__TIR-like_domain"/>
</dbReference>
<evidence type="ECO:0000313" key="3">
    <source>
        <dbReference type="EMBL" id="SQH96696.1"/>
    </source>
</evidence>
<proteinExistence type="predicted"/>
<gene>
    <name evidence="3" type="ORF">NCTC10839_00558</name>
</gene>
<dbReference type="GeneID" id="56957156"/>
<dbReference type="Gene3D" id="3.40.50.10140">
    <property type="entry name" value="Toll/interleukin-1 receptor homology (TIR) domain"/>
    <property type="match status" value="1"/>
</dbReference>
<evidence type="ECO:0000256" key="1">
    <source>
        <dbReference type="SAM" id="MobiDB-lite"/>
    </source>
</evidence>
<dbReference type="InterPro" id="IPR035897">
    <property type="entry name" value="Toll_tir_struct_dom_sf"/>
</dbReference>
<accession>A0A2X4R3X9</accession>
<sequence length="200" mass="23772">MYYSSDIPKHKVFLSFHHQDDYYRQQFERQFSNEFDPVFVNRSVQDGDIDPNYKTDAIRREIRENYVSDSSVTIVLIGQNTWQRKHVDWEIGYSLTTSKLNTRSGLIGILLPSYSPCYDPYFYPNCAQKRTENNSRIYTPCNIPPRLYDNIQSGYAKIYPYPTSSHELKKWIHEAFQRRGSGSHRNSRDYFANNRNSSHW</sequence>
<protein>
    <submittedName>
        <fullName evidence="3">MTH538 TIR-like domain (DUF1863)</fullName>
    </submittedName>
</protein>